<dbReference type="PANTHER" id="PTHR30006:SF2">
    <property type="entry name" value="ABC TRANSPORTER SUBSTRATE-BINDING PROTEIN"/>
    <property type="match status" value="1"/>
</dbReference>
<feature type="chain" id="PRO_5038353516" evidence="2">
    <location>
        <begin position="31"/>
        <end position="374"/>
    </location>
</feature>
<dbReference type="SUPFAM" id="SSF53850">
    <property type="entry name" value="Periplasmic binding protein-like II"/>
    <property type="match status" value="1"/>
</dbReference>
<dbReference type="RefSeq" id="WP_089015594.1">
    <property type="nucleotide sequence ID" value="NZ_LT607754.1"/>
</dbReference>
<dbReference type="EMBL" id="LT607754">
    <property type="protein sequence ID" value="SCG77961.1"/>
    <property type="molecule type" value="Genomic_DNA"/>
</dbReference>
<accession>A0A1C5K5S3</accession>
<dbReference type="Gene3D" id="3.40.190.10">
    <property type="entry name" value="Periplasmic binding protein-like II"/>
    <property type="match status" value="2"/>
</dbReference>
<dbReference type="AlphaFoldDB" id="A0A1C5K5S3"/>
<reference evidence="4" key="1">
    <citation type="submission" date="2016-06" db="EMBL/GenBank/DDBJ databases">
        <authorList>
            <person name="Varghese N."/>
            <person name="Submissions Spin"/>
        </authorList>
    </citation>
    <scope>NUCLEOTIDE SEQUENCE [LARGE SCALE GENOMIC DNA]</scope>
    <source>
        <strain evidence="4">DSM 43819</strain>
    </source>
</reference>
<keyword evidence="4" id="KW-1185">Reference proteome</keyword>
<dbReference type="Pfam" id="PF13416">
    <property type="entry name" value="SBP_bac_8"/>
    <property type="match status" value="1"/>
</dbReference>
<evidence type="ECO:0000256" key="1">
    <source>
        <dbReference type="ARBA" id="ARBA00022729"/>
    </source>
</evidence>
<dbReference type="Proteomes" id="UP000198221">
    <property type="component" value="Chromosome I"/>
</dbReference>
<protein>
    <submittedName>
        <fullName evidence="3">ABC-type Fe3+ transport system, substrate-binding protein</fullName>
    </submittedName>
</protein>
<name>A0A1C5K5S3_9ACTN</name>
<feature type="signal peptide" evidence="2">
    <location>
        <begin position="1"/>
        <end position="30"/>
    </location>
</feature>
<keyword evidence="1 2" id="KW-0732">Signal</keyword>
<evidence type="ECO:0000313" key="3">
    <source>
        <dbReference type="EMBL" id="SCG77961.1"/>
    </source>
</evidence>
<sequence>MSIFPVRAVVANRRRAAALVLAVVLAGALAACGDDAKSGAGSAGTSSQADDFGLGADVLAKARDEGSVNHVGSTLNPDIAKQMQNIMKDRYGIKLSITPLRAAETLERLRAEQRAGNRTVDTVGLGVQYGEIMKKEGLSEAFKPTGFPGFLTKAAEFDEDGFWYPFQLTLYGVAVNKSKLDPSKVSDWWSLADGSITEPVIFADPLLGSGGFTWAVAMEGEEKYGASYLNTLGERSNVQLGPVHADNVARLVRGDVAAYFPFGAFSIGEIKGSGRDRVELVFPGGKPYIGPANLSMTKGAPHANAAKVWMSFLMSEEGQTLVAKGGLTPARSNIKVPDPKSDMAHYTEVIETRLDNVIANHEQVEAFSQKYFGR</sequence>
<organism evidence="3 4">
    <name type="scientific">Micromonospora inositola</name>
    <dbReference type="NCBI Taxonomy" id="47865"/>
    <lineage>
        <taxon>Bacteria</taxon>
        <taxon>Bacillati</taxon>
        <taxon>Actinomycetota</taxon>
        <taxon>Actinomycetes</taxon>
        <taxon>Micromonosporales</taxon>
        <taxon>Micromonosporaceae</taxon>
        <taxon>Micromonospora</taxon>
    </lineage>
</organism>
<dbReference type="InterPro" id="IPR006059">
    <property type="entry name" value="SBP"/>
</dbReference>
<dbReference type="PANTHER" id="PTHR30006">
    <property type="entry name" value="THIAMINE-BINDING PERIPLASMIC PROTEIN-RELATED"/>
    <property type="match status" value="1"/>
</dbReference>
<dbReference type="PROSITE" id="PS51257">
    <property type="entry name" value="PROKAR_LIPOPROTEIN"/>
    <property type="match status" value="1"/>
</dbReference>
<proteinExistence type="predicted"/>
<dbReference type="OrthoDB" id="366726at2"/>
<evidence type="ECO:0000256" key="2">
    <source>
        <dbReference type="SAM" id="SignalP"/>
    </source>
</evidence>
<evidence type="ECO:0000313" key="4">
    <source>
        <dbReference type="Proteomes" id="UP000198221"/>
    </source>
</evidence>
<gene>
    <name evidence="3" type="ORF">GA0070613_6420</name>
</gene>